<accession>A0A8H2K232</accession>
<proteinExistence type="predicted"/>
<feature type="transmembrane region" description="Helical" evidence="2">
    <location>
        <begin position="775"/>
        <end position="795"/>
    </location>
</feature>
<evidence type="ECO:0000256" key="1">
    <source>
        <dbReference type="SAM" id="Coils"/>
    </source>
</evidence>
<feature type="signal peptide" evidence="3">
    <location>
        <begin position="1"/>
        <end position="21"/>
    </location>
</feature>
<comment type="caution">
    <text evidence="4">The sequence shown here is derived from an EMBL/GenBank/DDBJ whole genome shotgun (WGS) entry which is preliminary data.</text>
</comment>
<dbReference type="InterPro" id="IPR011050">
    <property type="entry name" value="Pectin_lyase_fold/virulence"/>
</dbReference>
<keyword evidence="2" id="KW-0812">Transmembrane</keyword>
<keyword evidence="1" id="KW-0175">Coiled coil</keyword>
<dbReference type="SUPFAM" id="SSF51126">
    <property type="entry name" value="Pectin lyase-like"/>
    <property type="match status" value="1"/>
</dbReference>
<keyword evidence="2" id="KW-1133">Transmembrane helix</keyword>
<dbReference type="EMBL" id="VFBM01000003">
    <property type="protein sequence ID" value="TNX93019.1"/>
    <property type="molecule type" value="Genomic_DNA"/>
</dbReference>
<evidence type="ECO:0000313" key="5">
    <source>
        <dbReference type="Proteomes" id="UP000314285"/>
    </source>
</evidence>
<dbReference type="NCBIfam" id="TIGR04214">
    <property type="entry name" value="CSLREA_Nterm"/>
    <property type="match status" value="1"/>
</dbReference>
<name>A0A8H2K232_ACIRA</name>
<feature type="coiled-coil region" evidence="1">
    <location>
        <begin position="476"/>
        <end position="519"/>
    </location>
</feature>
<feature type="chain" id="PRO_5034454491" evidence="3">
    <location>
        <begin position="22"/>
        <end position="801"/>
    </location>
</feature>
<reference evidence="4 5" key="1">
    <citation type="submission" date="2019-06" db="EMBL/GenBank/DDBJ databases">
        <title>Genome of Acinetobacter radioresistens APH1, a phenol degrading strain.</title>
        <authorList>
            <person name="Liu Y."/>
        </authorList>
    </citation>
    <scope>NUCLEOTIDE SEQUENCE [LARGE SCALE GENOMIC DNA]</scope>
    <source>
        <strain evidence="4 5">APH1</strain>
    </source>
</reference>
<keyword evidence="2" id="KW-0472">Membrane</keyword>
<evidence type="ECO:0000256" key="3">
    <source>
        <dbReference type="SAM" id="SignalP"/>
    </source>
</evidence>
<protein>
    <submittedName>
        <fullName evidence="4">CSLREA domain-containing protein</fullName>
    </submittedName>
</protein>
<dbReference type="InterPro" id="IPR026457">
    <property type="entry name" value="CSLREA_Nterm"/>
</dbReference>
<evidence type="ECO:0000256" key="2">
    <source>
        <dbReference type="SAM" id="Phobius"/>
    </source>
</evidence>
<dbReference type="Proteomes" id="UP000314285">
    <property type="component" value="Unassembled WGS sequence"/>
</dbReference>
<gene>
    <name evidence="4" type="ORF">FHY67_05510</name>
</gene>
<dbReference type="AlphaFoldDB" id="A0A8H2K232"/>
<organism evidence="4 5">
    <name type="scientific">Acinetobacter radioresistens</name>
    <dbReference type="NCBI Taxonomy" id="40216"/>
    <lineage>
        <taxon>Bacteria</taxon>
        <taxon>Pseudomonadati</taxon>
        <taxon>Pseudomonadota</taxon>
        <taxon>Gammaproteobacteria</taxon>
        <taxon>Moraxellales</taxon>
        <taxon>Moraxellaceae</taxon>
        <taxon>Acinetobacter</taxon>
    </lineage>
</organism>
<evidence type="ECO:0000313" key="4">
    <source>
        <dbReference type="EMBL" id="TNX93019.1"/>
    </source>
</evidence>
<dbReference type="RefSeq" id="WP_139880587.1">
    <property type="nucleotide sequence ID" value="NZ_JAATPA010000005.1"/>
</dbReference>
<sequence length="801" mass="88066">MKIYKKGLLSLMILTAMTLMAAEDKTIYVNTFEDEDGENLNKCSLREALVAARKNIAYGGCTAGNTGTGQLDRIQLQAGEYILKRELRPESAVKIYGETPFDYKTKDPLTHQYPARGPISTVINGNHTSRIFNTSETQASIFLENIELKNGYSSAEGGALLIAGPLNMTNTAIKDSKSDKAGGAVYIIAQNLEKQMTLVNTLIQGNQAKIGSAFAMDCSANLLGTQPAISVERSSLVQNGTINDRSTIELCGLTRVSLSANTIARNKANLVDGHIIRAVSELGRPLYSASSLALISNTIVENQANSTFYFDENSTKTLAFNILAFNTGKSCDFVRKDSNSQNKTLGLTLAYNALQLGNVEGQCVLPEELLKTQTTVDLSNISRQSVLSDYQQPSKYNLYLPLYYPKDNQNASDLVNTGATQDCSTLDQRGLARITNGTLTLNPEMKNTCEIGSVERMRLTAADITDLKNLSIVQVLDTYQKEADNLKEGIKEIEDTEEQAIYQKELSELERLIANIKLKQKYRTIYIDPFTLALPSEEEFLNENGKLELRPKELSTDQYSIETHKYGVGSVSGSGADFKFNGQQDEHLFCEWVPELKRIMIYRTDDQLSANTGSAYCAYTIKAKTGESSTGLVKADFINIAPIAKDDTYTLQYGSDLKVSINPLENDSDDGDGPTSQLKLNTNKPAFFHGADGQELPIRFSVIPPGVTVSADRTGPCPGNYIRETCYGGQIHIQAKNNFSQFNYRFEYNIFDAEGEESNTATILLENTAKNTNTAGGGGSFGIWGILSLLALSMYRFRRNV</sequence>
<keyword evidence="3" id="KW-0732">Signal</keyword>